<feature type="transmembrane region" description="Helical" evidence="5">
    <location>
        <begin position="404"/>
        <end position="425"/>
    </location>
</feature>
<sequence length="637" mass="73082">MKSLINKNFSVNKTAPLIENKKIIKIIEMLFITAIILIPFDNIPYFDKVLGELSVKASVYPFLIIISIIFFYTLKNRKFYLKNTMEVKILAVYCLWLCISIGINFSSILGNSFKGRSGIQKLILQLMVLAFLLLISYSSSVVIKIKNIDLLKLRKYICFSLIPVGIYGFIELLNILNVVDFSFIISKTSYFIQTYFRGEVYPKGIRTVTGEVSYFGVYCAFILPWIMSYIYTEKTNKRKILFALINVYLLILIVFSKSRTAYAITFLQVFMYSICILIFKTSKQNKKIVIYMAIGIISMFFIINNTVISKVKTDVNSVSQISISSLVKSLSDKNNMSNVARNGMQRSAVQIGLDNPFVGVGLGQYGFYAEKYLDEKAMTSDEVRRWISEDNNAWPPVFSLFSRIIAEQGIIGAIIWTSMLIYMIFSMIQQLKARQNDILGISLLVSFIGVIISWFNADMFSMISFWILLPFLIKYNNQKDNSKKLNVKTNILSICIASVVIVFACIVHYSAQKQILIDSEINNLHKIAYESTVNALSSENLNNEAIQVKINEARQAIKQYKEFYLDVNDDNNVDNDVIPWGVLLDGKQQEILDRIQEKINIYSETKKLDDKEKAINYMPEALPQQWKNYFIEIINSI</sequence>
<proteinExistence type="predicted"/>
<dbReference type="EMBL" id="CYZR01000003">
    <property type="protein sequence ID" value="CUN74196.1"/>
    <property type="molecule type" value="Genomic_DNA"/>
</dbReference>
<feature type="transmembrane region" description="Helical" evidence="5">
    <location>
        <begin position="26"/>
        <end position="46"/>
    </location>
</feature>
<dbReference type="GO" id="GO:0016874">
    <property type="term" value="F:ligase activity"/>
    <property type="evidence" value="ECO:0007669"/>
    <property type="project" value="UniProtKB-KW"/>
</dbReference>
<feature type="transmembrane region" description="Helical" evidence="5">
    <location>
        <begin position="489"/>
        <end position="511"/>
    </location>
</feature>
<evidence type="ECO:0000259" key="6">
    <source>
        <dbReference type="Pfam" id="PF04932"/>
    </source>
</evidence>
<dbReference type="InterPro" id="IPR051533">
    <property type="entry name" value="WaaL-like"/>
</dbReference>
<feature type="transmembrane region" description="Helical" evidence="5">
    <location>
        <begin position="122"/>
        <end position="144"/>
    </location>
</feature>
<feature type="transmembrane region" description="Helical" evidence="5">
    <location>
        <begin position="156"/>
        <end position="176"/>
    </location>
</feature>
<keyword evidence="4 5" id="KW-0472">Membrane</keyword>
<keyword evidence="2 5" id="KW-0812">Transmembrane</keyword>
<reference evidence="7 8" key="1">
    <citation type="submission" date="2015-09" db="EMBL/GenBank/DDBJ databases">
        <authorList>
            <consortium name="Pathogen Informatics"/>
            <person name="Wu L."/>
            <person name="Ma J."/>
        </authorList>
    </citation>
    <scope>NUCLEOTIDE SEQUENCE [LARGE SCALE GENOMIC DNA]</scope>
    <source>
        <strain evidence="7 8">2789STDY5834858</strain>
    </source>
</reference>
<comment type="caution">
    <text evidence="7">The sequence shown here is derived from an EMBL/GenBank/DDBJ whole genome shotgun (WGS) entry which is preliminary data.</text>
</comment>
<keyword evidence="7" id="KW-0436">Ligase</keyword>
<dbReference type="PANTHER" id="PTHR37422:SF17">
    <property type="entry name" value="O-ANTIGEN LIGASE"/>
    <property type="match status" value="1"/>
</dbReference>
<name>A0ABP2ANT9_SARVE</name>
<accession>A0ABP2ANT9</accession>
<protein>
    <submittedName>
        <fullName evidence="7">Lipid A core-O-antigen ligase and related enzymes</fullName>
    </submittedName>
</protein>
<feature type="transmembrane region" description="Helical" evidence="5">
    <location>
        <begin position="58"/>
        <end position="75"/>
    </location>
</feature>
<feature type="transmembrane region" description="Helical" evidence="5">
    <location>
        <begin position="437"/>
        <end position="454"/>
    </location>
</feature>
<feature type="transmembrane region" description="Helical" evidence="5">
    <location>
        <begin position="239"/>
        <end position="255"/>
    </location>
</feature>
<evidence type="ECO:0000256" key="2">
    <source>
        <dbReference type="ARBA" id="ARBA00022692"/>
    </source>
</evidence>
<evidence type="ECO:0000256" key="1">
    <source>
        <dbReference type="ARBA" id="ARBA00004141"/>
    </source>
</evidence>
<feature type="domain" description="O-antigen ligase-related" evidence="6">
    <location>
        <begin position="246"/>
        <end position="416"/>
    </location>
</feature>
<feature type="transmembrane region" description="Helical" evidence="5">
    <location>
        <begin position="261"/>
        <end position="279"/>
    </location>
</feature>
<evidence type="ECO:0000256" key="4">
    <source>
        <dbReference type="ARBA" id="ARBA00023136"/>
    </source>
</evidence>
<evidence type="ECO:0000256" key="3">
    <source>
        <dbReference type="ARBA" id="ARBA00022989"/>
    </source>
</evidence>
<feature type="transmembrane region" description="Helical" evidence="5">
    <location>
        <begin position="87"/>
        <end position="110"/>
    </location>
</feature>
<dbReference type="Pfam" id="PF04932">
    <property type="entry name" value="Wzy_C"/>
    <property type="match status" value="1"/>
</dbReference>
<dbReference type="RefSeq" id="WP_055258181.1">
    <property type="nucleotide sequence ID" value="NZ_CABIXL010000003.1"/>
</dbReference>
<feature type="transmembrane region" description="Helical" evidence="5">
    <location>
        <begin position="460"/>
        <end position="477"/>
    </location>
</feature>
<dbReference type="InterPro" id="IPR007016">
    <property type="entry name" value="O-antigen_ligase-rel_domated"/>
</dbReference>
<keyword evidence="3 5" id="KW-1133">Transmembrane helix</keyword>
<dbReference type="PANTHER" id="PTHR37422">
    <property type="entry name" value="TEICHURONIC ACID BIOSYNTHESIS PROTEIN TUAE"/>
    <property type="match status" value="1"/>
</dbReference>
<feature type="transmembrane region" description="Helical" evidence="5">
    <location>
        <begin position="212"/>
        <end position="232"/>
    </location>
</feature>
<comment type="subcellular location">
    <subcellularLocation>
        <location evidence="1">Membrane</location>
        <topology evidence="1">Multi-pass membrane protein</topology>
    </subcellularLocation>
</comment>
<gene>
    <name evidence="7" type="ORF">ERS852473_00956</name>
</gene>
<organism evidence="7 8">
    <name type="scientific">Sarcina ventriculi</name>
    <name type="common">Clostridium ventriculi</name>
    <dbReference type="NCBI Taxonomy" id="1267"/>
    <lineage>
        <taxon>Bacteria</taxon>
        <taxon>Bacillati</taxon>
        <taxon>Bacillota</taxon>
        <taxon>Clostridia</taxon>
        <taxon>Eubacteriales</taxon>
        <taxon>Clostridiaceae</taxon>
        <taxon>Sarcina</taxon>
    </lineage>
</organism>
<feature type="transmembrane region" description="Helical" evidence="5">
    <location>
        <begin position="288"/>
        <end position="308"/>
    </location>
</feature>
<evidence type="ECO:0000256" key="5">
    <source>
        <dbReference type="SAM" id="Phobius"/>
    </source>
</evidence>
<keyword evidence="8" id="KW-1185">Reference proteome</keyword>
<evidence type="ECO:0000313" key="7">
    <source>
        <dbReference type="EMBL" id="CUN74196.1"/>
    </source>
</evidence>
<dbReference type="Proteomes" id="UP000095488">
    <property type="component" value="Unassembled WGS sequence"/>
</dbReference>
<evidence type="ECO:0000313" key="8">
    <source>
        <dbReference type="Proteomes" id="UP000095488"/>
    </source>
</evidence>